<dbReference type="Proteomes" id="UP001165121">
    <property type="component" value="Unassembled WGS sequence"/>
</dbReference>
<accession>A0A9W6XXV9</accession>
<dbReference type="EMBL" id="BSXT01002560">
    <property type="protein sequence ID" value="GMF49647.1"/>
    <property type="molecule type" value="Genomic_DNA"/>
</dbReference>
<protein>
    <submittedName>
        <fullName evidence="1">Unnamed protein product</fullName>
    </submittedName>
</protein>
<dbReference type="OrthoDB" id="125808at2759"/>
<sequence length="136" mass="15133">MLIFSNAASEIATFQANITQRFAINKCNVSSGFVGMELSWSSAGDMLTISQRKYAAAVVKRFMGRDDKSQPRTPMECDFQRQVVDDSELIQETIRPAVGSLLYASTVSRPDLATAVRIVAQRRSSQRERLRTALVV</sequence>
<comment type="caution">
    <text evidence="1">The sequence shown here is derived from an EMBL/GenBank/DDBJ whole genome shotgun (WGS) entry which is preliminary data.</text>
</comment>
<keyword evidence="2" id="KW-1185">Reference proteome</keyword>
<evidence type="ECO:0000313" key="2">
    <source>
        <dbReference type="Proteomes" id="UP001165121"/>
    </source>
</evidence>
<dbReference type="AlphaFoldDB" id="A0A9W6XXV9"/>
<evidence type="ECO:0000313" key="1">
    <source>
        <dbReference type="EMBL" id="GMF49647.1"/>
    </source>
</evidence>
<name>A0A9W6XXV9_9STRA</name>
<organism evidence="1 2">
    <name type="scientific">Phytophthora fragariaefolia</name>
    <dbReference type="NCBI Taxonomy" id="1490495"/>
    <lineage>
        <taxon>Eukaryota</taxon>
        <taxon>Sar</taxon>
        <taxon>Stramenopiles</taxon>
        <taxon>Oomycota</taxon>
        <taxon>Peronosporomycetes</taxon>
        <taxon>Peronosporales</taxon>
        <taxon>Peronosporaceae</taxon>
        <taxon>Phytophthora</taxon>
    </lineage>
</organism>
<proteinExistence type="predicted"/>
<gene>
    <name evidence="1" type="ORF">Pfra01_001965100</name>
</gene>
<reference evidence="1" key="1">
    <citation type="submission" date="2023-04" db="EMBL/GenBank/DDBJ databases">
        <title>Phytophthora fragariaefolia NBRC 109709.</title>
        <authorList>
            <person name="Ichikawa N."/>
            <person name="Sato H."/>
            <person name="Tonouchi N."/>
        </authorList>
    </citation>
    <scope>NUCLEOTIDE SEQUENCE</scope>
    <source>
        <strain evidence="1">NBRC 109709</strain>
    </source>
</reference>